<keyword evidence="3" id="KW-1185">Reference proteome</keyword>
<evidence type="ECO:0000256" key="1">
    <source>
        <dbReference type="SAM" id="MobiDB-lite"/>
    </source>
</evidence>
<sequence length="157" mass="17271">MPTVAAETKSRIESLTTSTLTHSRPRSFKPTKAPLIPAIAFVVAFMMAARTERSDRWYTVGRPTNQRVRHGDQADVTWFLIGCSAALHTTRGDHQHDVKATDREVAIIGPNITSDLSTLCDTAAAVRPGWTSAVDYFISLGPPRLGIEGRWFNDGPH</sequence>
<reference evidence="2" key="1">
    <citation type="submission" date="2011-02" db="EMBL/GenBank/DDBJ databases">
        <title>The genome of the leaf-cutting ant Acromyrmex echinatior suggests key adaptations to social evolution and fungus farming.</title>
        <authorList>
            <person name="Nygaard S."/>
            <person name="Zhang G."/>
        </authorList>
    </citation>
    <scope>NUCLEOTIDE SEQUENCE</scope>
</reference>
<dbReference type="AlphaFoldDB" id="F4WRG6"/>
<feature type="compositionally biased region" description="Polar residues" evidence="1">
    <location>
        <begin position="13"/>
        <end position="22"/>
    </location>
</feature>
<accession>F4WRG6</accession>
<dbReference type="InParanoid" id="F4WRG6"/>
<evidence type="ECO:0000313" key="3">
    <source>
        <dbReference type="Proteomes" id="UP000007755"/>
    </source>
</evidence>
<organism evidence="3">
    <name type="scientific">Acromyrmex echinatior</name>
    <name type="common">Panamanian leafcutter ant</name>
    <name type="synonym">Acromyrmex octospinosus echinatior</name>
    <dbReference type="NCBI Taxonomy" id="103372"/>
    <lineage>
        <taxon>Eukaryota</taxon>
        <taxon>Metazoa</taxon>
        <taxon>Ecdysozoa</taxon>
        <taxon>Arthropoda</taxon>
        <taxon>Hexapoda</taxon>
        <taxon>Insecta</taxon>
        <taxon>Pterygota</taxon>
        <taxon>Neoptera</taxon>
        <taxon>Endopterygota</taxon>
        <taxon>Hymenoptera</taxon>
        <taxon>Apocrita</taxon>
        <taxon>Aculeata</taxon>
        <taxon>Formicoidea</taxon>
        <taxon>Formicidae</taxon>
        <taxon>Myrmicinae</taxon>
        <taxon>Acromyrmex</taxon>
    </lineage>
</organism>
<protein>
    <submittedName>
        <fullName evidence="2">Uncharacterized protein</fullName>
    </submittedName>
</protein>
<proteinExistence type="predicted"/>
<dbReference type="Proteomes" id="UP000007755">
    <property type="component" value="Unassembled WGS sequence"/>
</dbReference>
<evidence type="ECO:0000313" key="2">
    <source>
        <dbReference type="EMBL" id="EGI63237.1"/>
    </source>
</evidence>
<feature type="region of interest" description="Disordered" evidence="1">
    <location>
        <begin position="1"/>
        <end position="27"/>
    </location>
</feature>
<gene>
    <name evidence="2" type="ORF">G5I_08416</name>
</gene>
<dbReference type="EMBL" id="GL888285">
    <property type="protein sequence ID" value="EGI63237.1"/>
    <property type="molecule type" value="Genomic_DNA"/>
</dbReference>
<name>F4WRG6_ACREC</name>